<keyword evidence="5 7" id="KW-0067">ATP-binding</keyword>
<keyword evidence="2 7" id="KW-0963">Cytoplasm</keyword>
<dbReference type="InterPro" id="IPR011009">
    <property type="entry name" value="Kinase-like_dom_sf"/>
</dbReference>
<protein>
    <recommendedName>
        <fullName evidence="7">PAN2-PAN3 deadenylation complex subunit PAN3</fullName>
    </recommendedName>
    <alternativeName>
        <fullName evidence="7">PAB1P-dependent poly(A)-specific ribonuclease</fullName>
    </alternativeName>
    <alternativeName>
        <fullName evidence="7">Poly(A)-nuclease deadenylation complex subunit 3</fullName>
        <shortName evidence="7">PAN deadenylation complex subunit 3</shortName>
    </alternativeName>
</protein>
<dbReference type="InterPro" id="IPR041332">
    <property type="entry name" value="Pan3_CK"/>
</dbReference>
<dbReference type="PANTHER" id="PTHR12272:SF11">
    <property type="entry name" value="PAN2-PAN3 DEADENYLATION COMPLEX SUBUNIT PAN3"/>
    <property type="match status" value="1"/>
</dbReference>
<comment type="subunit">
    <text evidence="7">Homodimer. Forms a heterotrimer with a catalytic subunit PAN2 to form the poly(A)-nuclease (PAN) deadenylation complex. Interacts (via PAM-2 motif) with poly(A)-binding protein PAB1 (via PABC domain), conferring substrate specificity of the enzyme complex.</text>
</comment>
<dbReference type="EMBL" id="FMWP01000052">
    <property type="protein sequence ID" value="SCZ94351.1"/>
    <property type="molecule type" value="Genomic_DNA"/>
</dbReference>
<dbReference type="OrthoDB" id="204958at2759"/>
<feature type="region of interest" description="Knob domain" evidence="7">
    <location>
        <begin position="644"/>
        <end position="742"/>
    </location>
</feature>
<feature type="binding site" evidence="7">
    <location>
        <position position="348"/>
    </location>
    <ligand>
        <name>ATP</name>
        <dbReference type="ChEBI" id="CHEBI:30616"/>
    </ligand>
</feature>
<dbReference type="InterPro" id="IPR030844">
    <property type="entry name" value="PAN3"/>
</dbReference>
<dbReference type="AlphaFoldDB" id="A0A2X0L6D7"/>
<evidence type="ECO:0000256" key="6">
    <source>
        <dbReference type="ARBA" id="ARBA00023054"/>
    </source>
</evidence>
<evidence type="ECO:0000256" key="4">
    <source>
        <dbReference type="ARBA" id="ARBA00022741"/>
    </source>
</evidence>
<gene>
    <name evidence="7" type="primary">PAN3</name>
    <name evidence="10" type="ORF">BZ3500_MVSOF-1268-A1-R1_CHR12-2G03839</name>
</gene>
<dbReference type="Proteomes" id="UP000249723">
    <property type="component" value="Unassembled WGS sequence"/>
</dbReference>
<evidence type="ECO:0000256" key="8">
    <source>
        <dbReference type="SAM" id="MobiDB-lite"/>
    </source>
</evidence>
<feature type="coiled-coil region" evidence="7">
    <location>
        <begin position="605"/>
        <end position="643"/>
    </location>
</feature>
<dbReference type="GO" id="GO:0008143">
    <property type="term" value="F:poly(A) binding"/>
    <property type="evidence" value="ECO:0007669"/>
    <property type="project" value="TreeGrafter"/>
</dbReference>
<keyword evidence="4 7" id="KW-0547">Nucleotide-binding</keyword>
<dbReference type="HAMAP" id="MF_03181">
    <property type="entry name" value="PAN3"/>
    <property type="match status" value="1"/>
</dbReference>
<comment type="function">
    <text evidence="7">Regulatory subunit of the poly(A)-nuclease (PAN) deadenylation complex, one of two cytoplasmic mRNA deadenylases involved in mRNA turnover. PAN specifically shortens poly(A) tails of RNA and the activity is stimulated by poly(A)-binding protein PAB1. PAN deadenylation is followed by rapid degradation of the shortened mRNA tails by the CCR4-NOT complex. Deadenylated mRNAs are then degraded by two alternative mechanisms, namely exosome-mediated 3'-5' exonucleolytic degradation, or deadenlyation-dependent mRNA decaping and subsequent 5'-3' exonucleolytic degradation by XRN1. May also be involved in post-transcriptional maturation of mRNA poly(A) tails. PAN3 acts as a positive regulator for PAN activity, recruiting the catalytic subunit PAN2 to mRNA via its interaction with RNA and with PAB1.</text>
</comment>
<comment type="domain">
    <text evidence="7">The pseudokinase domain, the coiled-coil (CC), and C-terminal knob domain (CK) form a structural unit (PKC) that forms an extensive high-affinity interaction surface for PAN2.</text>
</comment>
<dbReference type="FunFam" id="1.20.5.5160:FF:000002">
    <property type="entry name" value="PAN2-PAN3 deadenylation complex subunit PAN3"/>
    <property type="match status" value="1"/>
</dbReference>
<dbReference type="SUPFAM" id="SSF56112">
    <property type="entry name" value="Protein kinase-like (PK-like)"/>
    <property type="match status" value="1"/>
</dbReference>
<comment type="caution">
    <text evidence="7">Lacks conserved residue(s) required for the propagation of feature annotation.</text>
</comment>
<comment type="subcellular location">
    <subcellularLocation>
        <location evidence="1 7">Cytoplasm</location>
    </subcellularLocation>
</comment>
<dbReference type="FunFam" id="1.10.287.3700:FF:000001">
    <property type="entry name" value="PAN2-PAN3 deadenylation complex subunit PAN3"/>
    <property type="match status" value="1"/>
</dbReference>
<evidence type="ECO:0000256" key="2">
    <source>
        <dbReference type="ARBA" id="ARBA00022490"/>
    </source>
</evidence>
<dbReference type="Pfam" id="PF18101">
    <property type="entry name" value="Pan3_CK"/>
    <property type="match status" value="1"/>
</dbReference>
<evidence type="ECO:0000259" key="9">
    <source>
        <dbReference type="Pfam" id="PF18101"/>
    </source>
</evidence>
<evidence type="ECO:0000256" key="7">
    <source>
        <dbReference type="HAMAP-Rule" id="MF_03181"/>
    </source>
</evidence>
<sequence>MAPIRIVAPSSVAATTSLTAPPSPSKPAPSTPLSVACVAKAAIFVPGGAAPASAVHGNEPGASMSAGQQTLAPNAGAQEFVPGKRSTTPALSEDAPYFTPAAQRHHLQHQTPAGHFANNSHSSGSGDARGLAGPTAHIHHVDSPHAIGMHSVVHTPTQSNDHHLADYFAQSMDVNGPRDYNRAGPGGPSVMYGGGAVGAGPLHGSDPQQAMYDYGGHVGPAGSQDAYYAPHQSAMPSFVRQPLQYHLYHPLPSSSTHQQSQQFPSFFLPPSLHIALTSKLEATHATPTVDLKLPEEVGGYIGLYPLDKGMAHSGANGGGAEGQSGWNGFRSWVYKAWKESDGKAYALRRIEGFRLHHESAITLVEKWTRLRHPGLVSVREAFTTRAFGDQSIIFVYDYYPTSQTIWESHLSPLSTMPPNPWATPNHNVYQHNHHHAHLSHPGAGQHRGRGAGQVNSTSTSGGGGGGGGGGGIGLAERVLWSYLVQIGSVLKLIHSNGLAARTLEVNRLLVTGKNRVRLAGCGVLDVLHFDGVNNLAQQQQEDLLSFGKLIITLACGSPAAVHNLPQSVEHIARVYSPDLKNTVLYLLSKPGPRKSIEEVIALMGTRVIDELNSSLVAEDTLESELLREVENGRLVRLLTKFGFINERPEFDHDPRWAETGDRYIIKLFRDYVFHQVDDQGRPVTDLSHVLVALNKLDAGVDEKLLLVSRDEQSCLIVSYREVKNCIEAAFLDLSRAGGAHHP</sequence>
<dbReference type="GO" id="GO:0005524">
    <property type="term" value="F:ATP binding"/>
    <property type="evidence" value="ECO:0007669"/>
    <property type="project" value="UniProtKB-UniRule"/>
</dbReference>
<dbReference type="Gene3D" id="1.10.510.10">
    <property type="entry name" value="Transferase(Phosphotransferase) domain 1"/>
    <property type="match status" value="1"/>
</dbReference>
<keyword evidence="3 7" id="KW-0507">mRNA processing</keyword>
<keyword evidence="6 7" id="KW-0175">Coiled coil</keyword>
<dbReference type="GO" id="GO:0031251">
    <property type="term" value="C:PAN complex"/>
    <property type="evidence" value="ECO:0007669"/>
    <property type="project" value="UniProtKB-UniRule"/>
</dbReference>
<dbReference type="STRING" id="289078.A0A2X0L6D7"/>
<dbReference type="GO" id="GO:0000932">
    <property type="term" value="C:P-body"/>
    <property type="evidence" value="ECO:0007669"/>
    <property type="project" value="TreeGrafter"/>
</dbReference>
<evidence type="ECO:0000256" key="1">
    <source>
        <dbReference type="ARBA" id="ARBA00004496"/>
    </source>
</evidence>
<name>A0A2X0L6D7_9BASI</name>
<comment type="domain">
    <text evidence="7">Contains a pseudokinase domain. The protein kinase domain is predicted to be catalytically inactive because some of the residues important for catalytic activity are substituted and it lacks the equivalent of the binding site for a peptide substrate. However, it has retained an ATP-binding site and ATP-binding is required for mRNA degradation, stimulating the activity of the PAN2 nuclease in vitro. The nucleotide-binding site is juxtaposed to the RNase active site of PAN2 in the complex and may actually bind nucleosides of a poly(A) RNA rather than ATP, feeding the poly(A)-tail to the active site of the deadenylase and thus increasing the efficiency with which this distributive enzyme degrades oligo(A) RNAs.</text>
</comment>
<dbReference type="GO" id="GO:0000289">
    <property type="term" value="P:nuclear-transcribed mRNA poly(A) tail shortening"/>
    <property type="evidence" value="ECO:0007669"/>
    <property type="project" value="UniProtKB-UniRule"/>
</dbReference>
<organism evidence="10 11">
    <name type="scientific">Microbotryum saponariae</name>
    <dbReference type="NCBI Taxonomy" id="289078"/>
    <lineage>
        <taxon>Eukaryota</taxon>
        <taxon>Fungi</taxon>
        <taxon>Dikarya</taxon>
        <taxon>Basidiomycota</taxon>
        <taxon>Pucciniomycotina</taxon>
        <taxon>Microbotryomycetes</taxon>
        <taxon>Microbotryales</taxon>
        <taxon>Microbotryaceae</taxon>
        <taxon>Microbotryum</taxon>
    </lineage>
</organism>
<feature type="binding site" evidence="7">
    <location>
        <begin position="397"/>
        <end position="404"/>
    </location>
    <ligand>
        <name>ATP</name>
        <dbReference type="ChEBI" id="CHEBI:30616"/>
    </ligand>
</feature>
<dbReference type="PANTHER" id="PTHR12272">
    <property type="entry name" value="DEADENYLATION COMPLEX SUBUNIT PAN3"/>
    <property type="match status" value="1"/>
</dbReference>
<dbReference type="GO" id="GO:0006397">
    <property type="term" value="P:mRNA processing"/>
    <property type="evidence" value="ECO:0007669"/>
    <property type="project" value="UniProtKB-KW"/>
</dbReference>
<evidence type="ECO:0000256" key="3">
    <source>
        <dbReference type="ARBA" id="ARBA00022664"/>
    </source>
</evidence>
<comment type="domain">
    <text evidence="7">The N-terminal zinc finger binds to poly(A) RNA.</text>
</comment>
<feature type="region of interest" description="Disordered" evidence="8">
    <location>
        <begin position="432"/>
        <end position="467"/>
    </location>
</feature>
<comment type="similarity">
    <text evidence="7">Belongs to the protein kinase superfamily. PAN3 family.</text>
</comment>
<evidence type="ECO:0000256" key="5">
    <source>
        <dbReference type="ARBA" id="ARBA00022840"/>
    </source>
</evidence>
<feature type="region of interest" description="Disordered" evidence="8">
    <location>
        <begin position="104"/>
        <end position="131"/>
    </location>
</feature>
<evidence type="ECO:0000313" key="11">
    <source>
        <dbReference type="Proteomes" id="UP000249723"/>
    </source>
</evidence>
<dbReference type="Gene3D" id="1.10.287.3700">
    <property type="match status" value="1"/>
</dbReference>
<dbReference type="Gene3D" id="1.20.5.5160">
    <property type="match status" value="1"/>
</dbReference>
<keyword evidence="11" id="KW-1185">Reference proteome</keyword>
<accession>A0A2X0L6D7</accession>
<reference evidence="11" key="1">
    <citation type="submission" date="2016-10" db="EMBL/GenBank/DDBJ databases">
        <authorList>
            <person name="Jeantristanb JTB J.-T."/>
            <person name="Ricardo R."/>
        </authorList>
    </citation>
    <scope>NUCLEOTIDE SEQUENCE [LARGE SCALE GENOMIC DNA]</scope>
</reference>
<feature type="domain" description="Pan3 C-terminal knob" evidence="9">
    <location>
        <begin position="596"/>
        <end position="733"/>
    </location>
</feature>
<evidence type="ECO:0000313" key="10">
    <source>
        <dbReference type="EMBL" id="SCZ94351.1"/>
    </source>
</evidence>
<proteinExistence type="inferred from homology"/>